<evidence type="ECO:0000313" key="2">
    <source>
        <dbReference type="EMBL" id="MED6126709.1"/>
    </source>
</evidence>
<feature type="region of interest" description="Disordered" evidence="1">
    <location>
        <begin position="1"/>
        <end position="109"/>
    </location>
</feature>
<gene>
    <name evidence="2" type="ORF">PIB30_080965</name>
</gene>
<sequence>MSGTSASSSGSDVARSTSSAGSVSATGHNVSGLAVTTAMTVSTAAGSTRSTSENEQKQLHDGNRSTAGGSLGNQVVVGGNNNGRNPRPRIEPTPHLRPQSESWYPFGMPPNFQPQVVPSNPRGTVPTMVQFGSVSNEQPFSDMSRSAASAGTTQPLSTAAVRQLIEESNLNLVNLMTSDGR</sequence>
<feature type="compositionally biased region" description="Low complexity" evidence="1">
    <location>
        <begin position="1"/>
        <end position="27"/>
    </location>
</feature>
<evidence type="ECO:0000313" key="3">
    <source>
        <dbReference type="Proteomes" id="UP001341840"/>
    </source>
</evidence>
<feature type="compositionally biased region" description="Low complexity" evidence="1">
    <location>
        <begin position="34"/>
        <end position="48"/>
    </location>
</feature>
<dbReference type="Proteomes" id="UP001341840">
    <property type="component" value="Unassembled WGS sequence"/>
</dbReference>
<feature type="compositionally biased region" description="Basic and acidic residues" evidence="1">
    <location>
        <begin position="52"/>
        <end position="63"/>
    </location>
</feature>
<protein>
    <submittedName>
        <fullName evidence="2">Uncharacterized protein</fullName>
    </submittedName>
</protein>
<organism evidence="2 3">
    <name type="scientific">Stylosanthes scabra</name>
    <dbReference type="NCBI Taxonomy" id="79078"/>
    <lineage>
        <taxon>Eukaryota</taxon>
        <taxon>Viridiplantae</taxon>
        <taxon>Streptophyta</taxon>
        <taxon>Embryophyta</taxon>
        <taxon>Tracheophyta</taxon>
        <taxon>Spermatophyta</taxon>
        <taxon>Magnoliopsida</taxon>
        <taxon>eudicotyledons</taxon>
        <taxon>Gunneridae</taxon>
        <taxon>Pentapetalae</taxon>
        <taxon>rosids</taxon>
        <taxon>fabids</taxon>
        <taxon>Fabales</taxon>
        <taxon>Fabaceae</taxon>
        <taxon>Papilionoideae</taxon>
        <taxon>50 kb inversion clade</taxon>
        <taxon>dalbergioids sensu lato</taxon>
        <taxon>Dalbergieae</taxon>
        <taxon>Pterocarpus clade</taxon>
        <taxon>Stylosanthes</taxon>
    </lineage>
</organism>
<evidence type="ECO:0000256" key="1">
    <source>
        <dbReference type="SAM" id="MobiDB-lite"/>
    </source>
</evidence>
<dbReference type="EMBL" id="JASCZI010031403">
    <property type="protein sequence ID" value="MED6126709.1"/>
    <property type="molecule type" value="Genomic_DNA"/>
</dbReference>
<name>A0ABU6RS56_9FABA</name>
<keyword evidence="3" id="KW-1185">Reference proteome</keyword>
<proteinExistence type="predicted"/>
<reference evidence="2 3" key="1">
    <citation type="journal article" date="2023" name="Plants (Basel)">
        <title>Bridging the Gap: Combining Genomics and Transcriptomics Approaches to Understand Stylosanthes scabra, an Orphan Legume from the Brazilian Caatinga.</title>
        <authorList>
            <person name="Ferreira-Neto J.R.C."/>
            <person name="da Silva M.D."/>
            <person name="Binneck E."/>
            <person name="de Melo N.F."/>
            <person name="da Silva R.H."/>
            <person name="de Melo A.L.T.M."/>
            <person name="Pandolfi V."/>
            <person name="Bustamante F.O."/>
            <person name="Brasileiro-Vidal A.C."/>
            <person name="Benko-Iseppon A.M."/>
        </authorList>
    </citation>
    <scope>NUCLEOTIDE SEQUENCE [LARGE SCALE GENOMIC DNA]</scope>
    <source>
        <tissue evidence="2">Leaves</tissue>
    </source>
</reference>
<feature type="compositionally biased region" description="Low complexity" evidence="1">
    <location>
        <begin position="72"/>
        <end position="85"/>
    </location>
</feature>
<comment type="caution">
    <text evidence="2">The sequence shown here is derived from an EMBL/GenBank/DDBJ whole genome shotgun (WGS) entry which is preliminary data.</text>
</comment>
<accession>A0ABU6RS56</accession>